<dbReference type="OrthoDB" id="6382705at2759"/>
<comment type="cofactor">
    <cofactor evidence="1">
        <name>a divalent metal cation</name>
        <dbReference type="ChEBI" id="CHEBI:60240"/>
    </cofactor>
</comment>
<dbReference type="InterPro" id="IPR045249">
    <property type="entry name" value="HARBI1-like"/>
</dbReference>
<organism evidence="10 11">
    <name type="scientific">Daphnia pulex</name>
    <name type="common">Water flea</name>
    <dbReference type="NCBI Taxonomy" id="6669"/>
    <lineage>
        <taxon>Eukaryota</taxon>
        <taxon>Metazoa</taxon>
        <taxon>Ecdysozoa</taxon>
        <taxon>Arthropoda</taxon>
        <taxon>Crustacea</taxon>
        <taxon>Branchiopoda</taxon>
        <taxon>Diplostraca</taxon>
        <taxon>Cladocera</taxon>
        <taxon>Anomopoda</taxon>
        <taxon>Daphniidae</taxon>
        <taxon>Daphnia</taxon>
    </lineage>
</organism>
<dbReference type="OMA" id="IEDNDEW"/>
<dbReference type="GO" id="GO:0016787">
    <property type="term" value="F:hydrolase activity"/>
    <property type="evidence" value="ECO:0007669"/>
    <property type="project" value="UniProtKB-KW"/>
</dbReference>
<keyword evidence="11" id="KW-1185">Reference proteome</keyword>
<dbReference type="STRING" id="6669.E9GH96"/>
<name>E9GH96_DAPPU</name>
<evidence type="ECO:0000259" key="9">
    <source>
        <dbReference type="Pfam" id="PF13359"/>
    </source>
</evidence>
<evidence type="ECO:0000256" key="4">
    <source>
        <dbReference type="ARBA" id="ARBA00022722"/>
    </source>
</evidence>
<evidence type="ECO:0000256" key="3">
    <source>
        <dbReference type="ARBA" id="ARBA00006958"/>
    </source>
</evidence>
<evidence type="ECO:0000313" key="11">
    <source>
        <dbReference type="Proteomes" id="UP000000305"/>
    </source>
</evidence>
<dbReference type="PANTHER" id="PTHR22930">
    <property type="match status" value="1"/>
</dbReference>
<dbReference type="AlphaFoldDB" id="E9GH96"/>
<keyword evidence="4" id="KW-0540">Nuclease</keyword>
<dbReference type="eggNOG" id="KOG4585">
    <property type="taxonomic scope" value="Eukaryota"/>
</dbReference>
<dbReference type="PhylomeDB" id="E9GH96"/>
<feature type="domain" description="DDE Tnp4" evidence="9">
    <location>
        <begin position="170"/>
        <end position="243"/>
    </location>
</feature>
<dbReference type="HOGENOM" id="CLU_980938_0_0_1"/>
<feature type="compositionally biased region" description="Acidic residues" evidence="8">
    <location>
        <begin position="256"/>
        <end position="266"/>
    </location>
</feature>
<protein>
    <recommendedName>
        <fullName evidence="9">DDE Tnp4 domain-containing protein</fullName>
    </recommendedName>
</protein>
<sequence>MAIAEKRRLIGLAILTEIIQQDVDDDDIISQEINASNFAIHVVNSDNREGPREFSGIEGYVEYVITGYTDPYFKKHFRMSRQSFENFSRKMGTHLSGIEGRRCLPVRTKLLLTIWTLGNLESFRGIGDRFGVQMGNIDGTSIRIPQPLRQSHAYANRKNFCANTLQAVYSAYGLSTRIMKPYRNNDGLSRRQKNFNKTLSRNRSAIERAFALLKGKWRRLRYLDMMLLNRIPDVIITSCCLHNMCIQLGGVDEDVHAEEEEDDAGEEDKNCDERGTAAGKIQII</sequence>
<keyword evidence="7" id="KW-0539">Nucleus</keyword>
<comment type="similarity">
    <text evidence="3">Belongs to the HARBI1 family.</text>
</comment>
<dbReference type="GO" id="GO:0004518">
    <property type="term" value="F:nuclease activity"/>
    <property type="evidence" value="ECO:0007669"/>
    <property type="project" value="UniProtKB-KW"/>
</dbReference>
<dbReference type="Pfam" id="PF13359">
    <property type="entry name" value="DDE_Tnp_4"/>
    <property type="match status" value="1"/>
</dbReference>
<keyword evidence="5" id="KW-0479">Metal-binding</keyword>
<comment type="subcellular location">
    <subcellularLocation>
        <location evidence="2">Nucleus</location>
    </subcellularLocation>
</comment>
<dbReference type="EMBL" id="GL732544">
    <property type="protein sequence ID" value="EFX81223.1"/>
    <property type="molecule type" value="Genomic_DNA"/>
</dbReference>
<evidence type="ECO:0000256" key="5">
    <source>
        <dbReference type="ARBA" id="ARBA00022723"/>
    </source>
</evidence>
<dbReference type="InterPro" id="IPR027806">
    <property type="entry name" value="HARBI1_dom"/>
</dbReference>
<evidence type="ECO:0000313" key="10">
    <source>
        <dbReference type="EMBL" id="EFX81223.1"/>
    </source>
</evidence>
<keyword evidence="6" id="KW-0378">Hydrolase</keyword>
<reference evidence="10 11" key="1">
    <citation type="journal article" date="2011" name="Science">
        <title>The ecoresponsive genome of Daphnia pulex.</title>
        <authorList>
            <person name="Colbourne J.K."/>
            <person name="Pfrender M.E."/>
            <person name="Gilbert D."/>
            <person name="Thomas W.K."/>
            <person name="Tucker A."/>
            <person name="Oakley T.H."/>
            <person name="Tokishita S."/>
            <person name="Aerts A."/>
            <person name="Arnold G.J."/>
            <person name="Basu M.K."/>
            <person name="Bauer D.J."/>
            <person name="Caceres C.E."/>
            <person name="Carmel L."/>
            <person name="Casola C."/>
            <person name="Choi J.H."/>
            <person name="Detter J.C."/>
            <person name="Dong Q."/>
            <person name="Dusheyko S."/>
            <person name="Eads B.D."/>
            <person name="Frohlich T."/>
            <person name="Geiler-Samerotte K.A."/>
            <person name="Gerlach D."/>
            <person name="Hatcher P."/>
            <person name="Jogdeo S."/>
            <person name="Krijgsveld J."/>
            <person name="Kriventseva E.V."/>
            <person name="Kultz D."/>
            <person name="Laforsch C."/>
            <person name="Lindquist E."/>
            <person name="Lopez J."/>
            <person name="Manak J.R."/>
            <person name="Muller J."/>
            <person name="Pangilinan J."/>
            <person name="Patwardhan R.P."/>
            <person name="Pitluck S."/>
            <person name="Pritham E.J."/>
            <person name="Rechtsteiner A."/>
            <person name="Rho M."/>
            <person name="Rogozin I.B."/>
            <person name="Sakarya O."/>
            <person name="Salamov A."/>
            <person name="Schaack S."/>
            <person name="Shapiro H."/>
            <person name="Shiga Y."/>
            <person name="Skalitzky C."/>
            <person name="Smith Z."/>
            <person name="Souvorov A."/>
            <person name="Sung W."/>
            <person name="Tang Z."/>
            <person name="Tsuchiya D."/>
            <person name="Tu H."/>
            <person name="Vos H."/>
            <person name="Wang M."/>
            <person name="Wolf Y.I."/>
            <person name="Yamagata H."/>
            <person name="Yamada T."/>
            <person name="Ye Y."/>
            <person name="Shaw J.R."/>
            <person name="Andrews J."/>
            <person name="Crease T.J."/>
            <person name="Tang H."/>
            <person name="Lucas S.M."/>
            <person name="Robertson H.M."/>
            <person name="Bork P."/>
            <person name="Koonin E.V."/>
            <person name="Zdobnov E.M."/>
            <person name="Grigoriev I.V."/>
            <person name="Lynch M."/>
            <person name="Boore J.L."/>
        </authorList>
    </citation>
    <scope>NUCLEOTIDE SEQUENCE [LARGE SCALE GENOMIC DNA]</scope>
</reference>
<evidence type="ECO:0000256" key="1">
    <source>
        <dbReference type="ARBA" id="ARBA00001968"/>
    </source>
</evidence>
<dbReference type="PANTHER" id="PTHR22930:SF292">
    <property type="entry name" value="DDE TNP4 DOMAIN-CONTAINING PROTEIN"/>
    <property type="match status" value="1"/>
</dbReference>
<evidence type="ECO:0000256" key="2">
    <source>
        <dbReference type="ARBA" id="ARBA00004123"/>
    </source>
</evidence>
<dbReference type="Proteomes" id="UP000000305">
    <property type="component" value="Unassembled WGS sequence"/>
</dbReference>
<dbReference type="InParanoid" id="E9GH96"/>
<dbReference type="GO" id="GO:0046872">
    <property type="term" value="F:metal ion binding"/>
    <property type="evidence" value="ECO:0007669"/>
    <property type="project" value="UniProtKB-KW"/>
</dbReference>
<dbReference type="GO" id="GO:0005634">
    <property type="term" value="C:nucleus"/>
    <property type="evidence" value="ECO:0007669"/>
    <property type="project" value="UniProtKB-SubCell"/>
</dbReference>
<feature type="region of interest" description="Disordered" evidence="8">
    <location>
        <begin position="256"/>
        <end position="284"/>
    </location>
</feature>
<proteinExistence type="inferred from homology"/>
<evidence type="ECO:0000256" key="8">
    <source>
        <dbReference type="SAM" id="MobiDB-lite"/>
    </source>
</evidence>
<evidence type="ECO:0000256" key="7">
    <source>
        <dbReference type="ARBA" id="ARBA00023242"/>
    </source>
</evidence>
<dbReference type="KEGG" id="dpx:DAPPUDRAFT_102712"/>
<gene>
    <name evidence="10" type="ORF">DAPPUDRAFT_102712</name>
</gene>
<evidence type="ECO:0000256" key="6">
    <source>
        <dbReference type="ARBA" id="ARBA00022801"/>
    </source>
</evidence>
<accession>E9GH96</accession>